<evidence type="ECO:0000313" key="4">
    <source>
        <dbReference type="Proteomes" id="UP000000547"/>
    </source>
</evidence>
<dbReference type="STRING" id="167879.CPS_2386"/>
<evidence type="ECO:0000256" key="2">
    <source>
        <dbReference type="SAM" id="SignalP"/>
    </source>
</evidence>
<dbReference type="EMBL" id="CP000083">
    <property type="protein sequence ID" value="AAZ25102.1"/>
    <property type="molecule type" value="Genomic_DNA"/>
</dbReference>
<evidence type="ECO:0000313" key="3">
    <source>
        <dbReference type="EMBL" id="AAZ25102.1"/>
    </source>
</evidence>
<dbReference type="PANTHER" id="PTHR30203:SF33">
    <property type="entry name" value="BLR4455 PROTEIN"/>
    <property type="match status" value="1"/>
</dbReference>
<dbReference type="Pfam" id="PF02321">
    <property type="entry name" value="OEP"/>
    <property type="match status" value="2"/>
</dbReference>
<dbReference type="Gene3D" id="2.20.200.10">
    <property type="entry name" value="Outer membrane efflux proteins (OEP)"/>
    <property type="match status" value="1"/>
</dbReference>
<dbReference type="PANTHER" id="PTHR30203">
    <property type="entry name" value="OUTER MEMBRANE CATION EFFLUX PROTEIN"/>
    <property type="match status" value="1"/>
</dbReference>
<sequence>MLHLTRISFPIKSLFLLLSLSLPSCAVYQGAELTEHPVEKLSNNVEDATPNTVIKSPRNKDWWTNFNEPQLTYWVETSFKNNPSLQATFSRLNQTQAKLNIVKASNNPDLNLSLSSKVKRNKNLNTTQNDNYQVVGLSASWEIDLWGKLNAGEDKALWENSASKNDISIKANLIAANVSSAWVGWMVETEKIKLLTQQSKRTEQGLKIIQRRVALGKTGRSDAWQQQGLLESLTTLTNKAIAKSALQKQKLALWSGTLANQLPKSPQGKLPTLLSIPVSGIELKALKYRPDIQKSYAKLQAADAEVAIAVAEQFPQLTLRASYSSTNQNAKSIFSDWLGDLSAGLIMPIIDYGQRKQTVKQKKYNLKALQYDYLQKWQQAIFEVEEALIIANEYQQITISLALQLELAKKIQQLKKRYYLNGQAQYLQLLQAQDSTLKLERQLIDSKHAQLESRLSLYSAISHGDFISLEQKEGSSHHD</sequence>
<keyword evidence="3" id="KW-0449">Lipoprotein</keyword>
<reference evidence="3" key="1">
    <citation type="journal article" date="2005" name="Proc. Natl. Acad. Sci. U.S.A.">
        <title>The psychrophilic lifestyle as revealed by the genome sequence of Colwellia psychrerythraea 34H through genomic and proteomic analyses.</title>
        <authorList>
            <person name="Methe B.A."/>
            <person name="Nelson K.E."/>
            <person name="Deming J.W."/>
            <person name="Momen B."/>
            <person name="Melamud E."/>
            <person name="Zhang X."/>
            <person name="Moult J."/>
            <person name="Madupu R."/>
            <person name="Nelson W.C."/>
            <person name="Dodson R.J."/>
            <person name="Brinkac L.M."/>
            <person name="Daugherty S.C."/>
            <person name="Durkin A.S."/>
            <person name="DeBoy R.T."/>
            <person name="Kolonay J.F."/>
            <person name="Sullivan S.A."/>
            <person name="Zhou L."/>
            <person name="Davidsen T.M."/>
            <person name="Wu M."/>
            <person name="Huston A.L."/>
            <person name="Lewis M."/>
            <person name="Weaver B."/>
            <person name="Weidman J.F."/>
            <person name="Khouri H."/>
            <person name="Utterback T.R."/>
            <person name="Feldblyum T.V."/>
            <person name="Fraser C.M."/>
        </authorList>
    </citation>
    <scope>NUCLEOTIDE SEQUENCE [LARGE SCALE GENOMIC DNA]</scope>
    <source>
        <strain evidence="3">34H</strain>
    </source>
</reference>
<comment type="similarity">
    <text evidence="1">Belongs to the outer membrane factor (OMF) (TC 1.B.17) family.</text>
</comment>
<feature type="signal peptide" evidence="2">
    <location>
        <begin position="1"/>
        <end position="26"/>
    </location>
</feature>
<dbReference type="SUPFAM" id="SSF56954">
    <property type="entry name" value="Outer membrane efflux proteins (OEP)"/>
    <property type="match status" value="1"/>
</dbReference>
<accession>Q482B4</accession>
<dbReference type="GO" id="GO:0015562">
    <property type="term" value="F:efflux transmembrane transporter activity"/>
    <property type="evidence" value="ECO:0007669"/>
    <property type="project" value="InterPro"/>
</dbReference>
<keyword evidence="2" id="KW-0732">Signal</keyword>
<gene>
    <name evidence="3" type="ordered locus">CPS_2386</name>
</gene>
<dbReference type="Gene3D" id="1.20.1600.10">
    <property type="entry name" value="Outer membrane efflux proteins (OEP)"/>
    <property type="match status" value="1"/>
</dbReference>
<organism evidence="3 4">
    <name type="scientific">Colwellia psychrerythraea (strain 34H / ATCC BAA-681)</name>
    <name type="common">Vibrio psychroerythus</name>
    <dbReference type="NCBI Taxonomy" id="167879"/>
    <lineage>
        <taxon>Bacteria</taxon>
        <taxon>Pseudomonadati</taxon>
        <taxon>Pseudomonadota</taxon>
        <taxon>Gammaproteobacteria</taxon>
        <taxon>Alteromonadales</taxon>
        <taxon>Colwelliaceae</taxon>
        <taxon>Colwellia</taxon>
    </lineage>
</organism>
<evidence type="ECO:0000256" key="1">
    <source>
        <dbReference type="ARBA" id="ARBA00007613"/>
    </source>
</evidence>
<proteinExistence type="inferred from homology"/>
<feature type="chain" id="PRO_5004234264" evidence="2">
    <location>
        <begin position="27"/>
        <end position="479"/>
    </location>
</feature>
<dbReference type="Proteomes" id="UP000000547">
    <property type="component" value="Chromosome"/>
</dbReference>
<dbReference type="AlphaFoldDB" id="Q482B4"/>
<protein>
    <submittedName>
        <fullName evidence="3">Efflux transporter, RND family, outer membrane lipoprotein subunit</fullName>
    </submittedName>
</protein>
<name>Q482B4_COLP3</name>
<dbReference type="KEGG" id="cps:CPS_2386"/>
<dbReference type="InterPro" id="IPR010131">
    <property type="entry name" value="MdtP/NodT-like"/>
</dbReference>
<dbReference type="InterPro" id="IPR003423">
    <property type="entry name" value="OMP_efflux"/>
</dbReference>
<dbReference type="HOGENOM" id="CLU_012817_13_1_6"/>